<dbReference type="VEuPathDB" id="FungiDB:ASPSYDRAFT_548380"/>
<feature type="region of interest" description="Disordered" evidence="1">
    <location>
        <begin position="355"/>
        <end position="413"/>
    </location>
</feature>
<gene>
    <name evidence="2" type="ORF">ASPSYDRAFT_548380</name>
</gene>
<dbReference type="InterPro" id="IPR025040">
    <property type="entry name" value="DUF3984"/>
</dbReference>
<evidence type="ECO:0000313" key="2">
    <source>
        <dbReference type="EMBL" id="OJJ53169.1"/>
    </source>
</evidence>
<feature type="compositionally biased region" description="Low complexity" evidence="1">
    <location>
        <begin position="209"/>
        <end position="221"/>
    </location>
</feature>
<keyword evidence="3" id="KW-1185">Reference proteome</keyword>
<evidence type="ECO:0000313" key="3">
    <source>
        <dbReference type="Proteomes" id="UP000184356"/>
    </source>
</evidence>
<feature type="region of interest" description="Disordered" evidence="1">
    <location>
        <begin position="299"/>
        <end position="323"/>
    </location>
</feature>
<organism evidence="2 3">
    <name type="scientific">Aspergillus sydowii CBS 593.65</name>
    <dbReference type="NCBI Taxonomy" id="1036612"/>
    <lineage>
        <taxon>Eukaryota</taxon>
        <taxon>Fungi</taxon>
        <taxon>Dikarya</taxon>
        <taxon>Ascomycota</taxon>
        <taxon>Pezizomycotina</taxon>
        <taxon>Eurotiomycetes</taxon>
        <taxon>Eurotiomycetidae</taxon>
        <taxon>Eurotiales</taxon>
        <taxon>Aspergillaceae</taxon>
        <taxon>Aspergillus</taxon>
        <taxon>Aspergillus subgen. Nidulantes</taxon>
    </lineage>
</organism>
<dbReference type="GeneID" id="63764997"/>
<feature type="compositionally biased region" description="Basic and acidic residues" evidence="1">
    <location>
        <begin position="164"/>
        <end position="178"/>
    </location>
</feature>
<feature type="compositionally biased region" description="Polar residues" evidence="1">
    <location>
        <begin position="122"/>
        <end position="132"/>
    </location>
</feature>
<dbReference type="OrthoDB" id="5428495at2759"/>
<dbReference type="EMBL" id="KV878598">
    <property type="protein sequence ID" value="OJJ53169.1"/>
    <property type="molecule type" value="Genomic_DNA"/>
</dbReference>
<reference evidence="3" key="1">
    <citation type="journal article" date="2017" name="Genome Biol.">
        <title>Comparative genomics reveals high biological diversity and specific adaptations in the industrially and medically important fungal genus Aspergillus.</title>
        <authorList>
            <person name="de Vries R.P."/>
            <person name="Riley R."/>
            <person name="Wiebenga A."/>
            <person name="Aguilar-Osorio G."/>
            <person name="Amillis S."/>
            <person name="Uchima C.A."/>
            <person name="Anderluh G."/>
            <person name="Asadollahi M."/>
            <person name="Askin M."/>
            <person name="Barry K."/>
            <person name="Battaglia E."/>
            <person name="Bayram O."/>
            <person name="Benocci T."/>
            <person name="Braus-Stromeyer S.A."/>
            <person name="Caldana C."/>
            <person name="Canovas D."/>
            <person name="Cerqueira G.C."/>
            <person name="Chen F."/>
            <person name="Chen W."/>
            <person name="Choi C."/>
            <person name="Clum A."/>
            <person name="Dos Santos R.A."/>
            <person name="Damasio A.R."/>
            <person name="Diallinas G."/>
            <person name="Emri T."/>
            <person name="Fekete E."/>
            <person name="Flipphi M."/>
            <person name="Freyberg S."/>
            <person name="Gallo A."/>
            <person name="Gournas C."/>
            <person name="Habgood R."/>
            <person name="Hainaut M."/>
            <person name="Harispe M.L."/>
            <person name="Henrissat B."/>
            <person name="Hilden K.S."/>
            <person name="Hope R."/>
            <person name="Hossain A."/>
            <person name="Karabika E."/>
            <person name="Karaffa L."/>
            <person name="Karanyi Z."/>
            <person name="Krasevec N."/>
            <person name="Kuo A."/>
            <person name="Kusch H."/>
            <person name="LaButti K."/>
            <person name="Lagendijk E.L."/>
            <person name="Lapidus A."/>
            <person name="Levasseur A."/>
            <person name="Lindquist E."/>
            <person name="Lipzen A."/>
            <person name="Logrieco A.F."/>
            <person name="MacCabe A."/>
            <person name="Maekelae M.R."/>
            <person name="Malavazi I."/>
            <person name="Melin P."/>
            <person name="Meyer V."/>
            <person name="Mielnichuk N."/>
            <person name="Miskei M."/>
            <person name="Molnar A.P."/>
            <person name="Mule G."/>
            <person name="Ngan C.Y."/>
            <person name="Orejas M."/>
            <person name="Orosz E."/>
            <person name="Ouedraogo J.P."/>
            <person name="Overkamp K.M."/>
            <person name="Park H.-S."/>
            <person name="Perrone G."/>
            <person name="Piumi F."/>
            <person name="Punt P.J."/>
            <person name="Ram A.F."/>
            <person name="Ramon A."/>
            <person name="Rauscher S."/>
            <person name="Record E."/>
            <person name="Riano-Pachon D.M."/>
            <person name="Robert V."/>
            <person name="Roehrig J."/>
            <person name="Ruller R."/>
            <person name="Salamov A."/>
            <person name="Salih N.S."/>
            <person name="Samson R.A."/>
            <person name="Sandor E."/>
            <person name="Sanguinetti M."/>
            <person name="Schuetze T."/>
            <person name="Sepcic K."/>
            <person name="Shelest E."/>
            <person name="Sherlock G."/>
            <person name="Sophianopoulou V."/>
            <person name="Squina F.M."/>
            <person name="Sun H."/>
            <person name="Susca A."/>
            <person name="Todd R.B."/>
            <person name="Tsang A."/>
            <person name="Unkles S.E."/>
            <person name="van de Wiele N."/>
            <person name="van Rossen-Uffink D."/>
            <person name="Oliveira J.V."/>
            <person name="Vesth T.C."/>
            <person name="Visser J."/>
            <person name="Yu J.-H."/>
            <person name="Zhou M."/>
            <person name="Andersen M.R."/>
            <person name="Archer D.B."/>
            <person name="Baker S.E."/>
            <person name="Benoit I."/>
            <person name="Brakhage A.A."/>
            <person name="Braus G.H."/>
            <person name="Fischer R."/>
            <person name="Frisvad J.C."/>
            <person name="Goldman G.H."/>
            <person name="Houbraken J."/>
            <person name="Oakley B."/>
            <person name="Pocsi I."/>
            <person name="Scazzocchio C."/>
            <person name="Seiboth B."/>
            <person name="vanKuyk P.A."/>
            <person name="Wortman J."/>
            <person name="Dyer P.S."/>
            <person name="Grigoriev I.V."/>
        </authorList>
    </citation>
    <scope>NUCLEOTIDE SEQUENCE [LARGE SCALE GENOMIC DNA]</scope>
    <source>
        <strain evidence="3">CBS 593.65</strain>
    </source>
</reference>
<name>A0A1L9T181_9EURO</name>
<evidence type="ECO:0000256" key="1">
    <source>
        <dbReference type="SAM" id="MobiDB-lite"/>
    </source>
</evidence>
<dbReference type="Proteomes" id="UP000184356">
    <property type="component" value="Unassembled WGS sequence"/>
</dbReference>
<dbReference type="Pfam" id="PF13136">
    <property type="entry name" value="DUF3984"/>
    <property type="match status" value="1"/>
</dbReference>
<sequence>MDSSTSPTQPGSRSRRSYPSLNQVSLAPLTPHYPIDGDNDTDRHSQDYFSPRNEAVDTPTRTSYLASFSVPGTPGVLSHAPSRSVSRVRHHTRSKSSTPIHLSDTNIQKQDANQPLHHHSRSSGSGTASVTSRAKRPAAHRHQSSDMRDPEWMLRAGVALASSAREEKGQSWLVKRESSTSLVSEGGKYEVDAISQALRTGMSRRSKSGRSTPAAASSRSRAVSRRNSRPDLAMTGFEMTMPSPSSKRSSRQTFSAPRTPSHTTNDEGRSSISLLPDFIDEQVRAEMRDTIRQQVAQDYGSALSDDSWDSENDEEEEEEIDERELQRLTRERGFGLGSWVDRMVEWTLFGVDDWPLSSTTDPITDPPPATEAELDENDHPAAEVSDNDEEVKSLASDNVSEITPVERAGNRGGWEDAGWLFRAIKQALVSA</sequence>
<evidence type="ECO:0008006" key="4">
    <source>
        <dbReference type="Google" id="ProtNLM"/>
    </source>
</evidence>
<feature type="compositionally biased region" description="Polar residues" evidence="1">
    <location>
        <begin position="242"/>
        <end position="263"/>
    </location>
</feature>
<proteinExistence type="predicted"/>
<protein>
    <recommendedName>
        <fullName evidence="4">DUF3984 domain-containing protein</fullName>
    </recommendedName>
</protein>
<feature type="compositionally biased region" description="Acidic residues" evidence="1">
    <location>
        <begin position="306"/>
        <end position="322"/>
    </location>
</feature>
<feature type="region of interest" description="Disordered" evidence="1">
    <location>
        <begin position="1"/>
        <end position="151"/>
    </location>
</feature>
<feature type="region of interest" description="Disordered" evidence="1">
    <location>
        <begin position="163"/>
        <end position="185"/>
    </location>
</feature>
<feature type="region of interest" description="Disordered" evidence="1">
    <location>
        <begin position="199"/>
        <end position="274"/>
    </location>
</feature>
<dbReference type="RefSeq" id="XP_040696975.1">
    <property type="nucleotide sequence ID" value="XM_040848924.1"/>
</dbReference>
<dbReference type="AlphaFoldDB" id="A0A1L9T181"/>
<feature type="compositionally biased region" description="Polar residues" evidence="1">
    <location>
        <begin position="1"/>
        <end position="25"/>
    </location>
</feature>
<accession>A0A1L9T181</accession>
<feature type="compositionally biased region" description="Polar residues" evidence="1">
    <location>
        <begin position="99"/>
        <end position="113"/>
    </location>
</feature>
<feature type="compositionally biased region" description="Basic residues" evidence="1">
    <location>
        <begin position="133"/>
        <end position="142"/>
    </location>
</feature>
<dbReference type="STRING" id="1036612.A0A1L9T181"/>